<dbReference type="Gene3D" id="3.10.20.90">
    <property type="entry name" value="Phosphatidylinositol 3-kinase Catalytic Subunit, Chain A, domain 1"/>
    <property type="match status" value="1"/>
</dbReference>
<keyword evidence="1" id="KW-0479">Metal-binding</keyword>
<dbReference type="Pfam" id="PF00569">
    <property type="entry name" value="ZZ"/>
    <property type="match status" value="1"/>
</dbReference>
<evidence type="ECO:0000256" key="1">
    <source>
        <dbReference type="ARBA" id="ARBA00022723"/>
    </source>
</evidence>
<organism evidence="6 7">
    <name type="scientific">Rhodotorula toruloides</name>
    <name type="common">Yeast</name>
    <name type="synonym">Rhodosporidium toruloides</name>
    <dbReference type="NCBI Taxonomy" id="5286"/>
    <lineage>
        <taxon>Eukaryota</taxon>
        <taxon>Fungi</taxon>
        <taxon>Dikarya</taxon>
        <taxon>Basidiomycota</taxon>
        <taxon>Pucciniomycotina</taxon>
        <taxon>Microbotryomycetes</taxon>
        <taxon>Sporidiobolales</taxon>
        <taxon>Sporidiobolaceae</taxon>
        <taxon>Rhodotorula</taxon>
    </lineage>
</organism>
<keyword evidence="3" id="KW-0862">Zinc</keyword>
<gene>
    <name evidence="6" type="ORF">AAT19DRAFT_8772</name>
</gene>
<feature type="region of interest" description="Disordered" evidence="4">
    <location>
        <begin position="347"/>
        <end position="367"/>
    </location>
</feature>
<dbReference type="PROSITE" id="PS51745">
    <property type="entry name" value="PB1"/>
    <property type="match status" value="1"/>
</dbReference>
<keyword evidence="2" id="KW-0863">Zinc-finger</keyword>
<feature type="domain" description="PB1" evidence="5">
    <location>
        <begin position="3"/>
        <end position="79"/>
    </location>
</feature>
<feature type="region of interest" description="Disordered" evidence="4">
    <location>
        <begin position="455"/>
        <end position="474"/>
    </location>
</feature>
<name>A0A2T0AI84_RHOTO</name>
<dbReference type="Proteomes" id="UP000239560">
    <property type="component" value="Unassembled WGS sequence"/>
</dbReference>
<dbReference type="OrthoDB" id="661148at2759"/>
<dbReference type="Gene3D" id="3.30.60.90">
    <property type="match status" value="3"/>
</dbReference>
<dbReference type="SUPFAM" id="SSF57850">
    <property type="entry name" value="RING/U-box"/>
    <property type="match status" value="3"/>
</dbReference>
<feature type="compositionally biased region" description="Gly residues" evidence="4">
    <location>
        <begin position="567"/>
        <end position="577"/>
    </location>
</feature>
<sequence length="820" mass="88436">MAAVVVKASVYGQPLARRVSFRDAHTLDRDSLANKLARSFTLQPDTFRIAYRDDDNDLIELATTADLHECLDYFSTDPSLSSSSSSYSLSKPVACITVKLELIVEYDGPSLSETDAASSVWSAAPSSWRRGGAAPASRASSFGAEREGVLRRWRMQQQEATVDAEEEDAASDDWLRRPAFAIAVGSRTPIDSASSSASASAIDADNEQDWDTRTVSSISFAPGPLSHSHPDLSARRPTQRSEDALYPNFAPPPRWLSTLGPAAHPPYPLPFSFTPYSAPKLPIVPSEHDCALPLAHHQAPLFAAQTSYFGRPSSAHSLPSDFSGLDLEEGPSPSQSLRERVQDLFAPSSDEESLHGRAGGGAGDPLLGREVQTASLFAPARKAESSYTVTDSDSDSDSLPLPPFPSKTSTLRARPRNLVLAGEYWCAECGRKIEGARYSCAVCEGFDLCRECELNPPSRSSRRPRGPETIPLTHGPSHILLKIPISLSSSSSSSALVSARELASSLSHSAPLPPPPSEGSYLQEGDLTSYWSWWERWYAQGQVPAGSREREEEVSKHSWSGIEGRTSAGGVGGAGGGGDKRKEEHTYPPKPPASPAPPALPAHPSLSSSAIVRPSTFTRFSSPHFTHFALASHGVRCRNCEEMIVASHNSTGGGGGGGGGEQGVRWLCGNCPTVPSYDLCPTCEPLSTRIHDPTHTFLRLTHPLRRSLPSISQGLLPLLCLPPTSDSQEDRKDEEVVHRTVICDACGVRIKGAWMRCCHCPTSYDLCRPCLLSSAPIAAGHNPSHVFAALKRPVDLDLLKSVTRITSRRPRGLVEWDLYA</sequence>
<dbReference type="InterPro" id="IPR000433">
    <property type="entry name" value="Znf_ZZ"/>
</dbReference>
<dbReference type="InterPro" id="IPR053793">
    <property type="entry name" value="PB1-like"/>
</dbReference>
<evidence type="ECO:0000256" key="4">
    <source>
        <dbReference type="SAM" id="MobiDB-lite"/>
    </source>
</evidence>
<feature type="region of interest" description="Disordered" evidence="4">
    <location>
        <begin position="544"/>
        <end position="607"/>
    </location>
</feature>
<dbReference type="InterPro" id="IPR043145">
    <property type="entry name" value="Znf_ZZ_sf"/>
</dbReference>
<dbReference type="EMBL" id="LCTV02000001">
    <property type="protein sequence ID" value="PRQ77704.1"/>
    <property type="molecule type" value="Genomic_DNA"/>
</dbReference>
<evidence type="ECO:0000313" key="6">
    <source>
        <dbReference type="EMBL" id="PRQ77704.1"/>
    </source>
</evidence>
<evidence type="ECO:0000256" key="3">
    <source>
        <dbReference type="ARBA" id="ARBA00022833"/>
    </source>
</evidence>
<dbReference type="InterPro" id="IPR052260">
    <property type="entry name" value="Autophagy_Rcpt_SigReg"/>
</dbReference>
<feature type="region of interest" description="Disordered" evidence="4">
    <location>
        <begin position="217"/>
        <end position="245"/>
    </location>
</feature>
<reference evidence="6 7" key="1">
    <citation type="journal article" date="2018" name="Elife">
        <title>Functional genomics of lipid metabolism in the oleaginous yeast Rhodosporidium toruloides.</title>
        <authorList>
            <person name="Coradetti S.T."/>
            <person name="Pinel D."/>
            <person name="Geiselman G."/>
            <person name="Ito M."/>
            <person name="Mondo S."/>
            <person name="Reilly M.C."/>
            <person name="Cheng Y.F."/>
            <person name="Bauer S."/>
            <person name="Grigoriev I."/>
            <person name="Gladden J.M."/>
            <person name="Simmons B.A."/>
            <person name="Brem R."/>
            <person name="Arkin A.P."/>
            <person name="Skerker J.M."/>
        </authorList>
    </citation>
    <scope>NUCLEOTIDE SEQUENCE [LARGE SCALE GENOMIC DNA]</scope>
    <source>
        <strain evidence="6 7">NBRC 0880</strain>
    </source>
</reference>
<evidence type="ECO:0000313" key="7">
    <source>
        <dbReference type="Proteomes" id="UP000239560"/>
    </source>
</evidence>
<feature type="compositionally biased region" description="Pro residues" evidence="4">
    <location>
        <begin position="588"/>
        <end position="601"/>
    </location>
</feature>
<dbReference type="InterPro" id="IPR000270">
    <property type="entry name" value="PB1_dom"/>
</dbReference>
<feature type="region of interest" description="Disordered" evidence="4">
    <location>
        <begin position="382"/>
        <end position="408"/>
    </location>
</feature>
<accession>A0A2T0AI84</accession>
<protein>
    <recommendedName>
        <fullName evidence="5">PB1 domain-containing protein</fullName>
    </recommendedName>
</protein>
<dbReference type="SMART" id="SM00291">
    <property type="entry name" value="ZnF_ZZ"/>
    <property type="match status" value="2"/>
</dbReference>
<proteinExistence type="predicted"/>
<dbReference type="PROSITE" id="PS01357">
    <property type="entry name" value="ZF_ZZ_1"/>
    <property type="match status" value="1"/>
</dbReference>
<dbReference type="AlphaFoldDB" id="A0A2T0AI84"/>
<dbReference type="GO" id="GO:0008270">
    <property type="term" value="F:zinc ion binding"/>
    <property type="evidence" value="ECO:0007669"/>
    <property type="project" value="UniProtKB-KW"/>
</dbReference>
<feature type="compositionally biased region" description="Basic and acidic residues" evidence="4">
    <location>
        <begin position="578"/>
        <end position="587"/>
    </location>
</feature>
<dbReference type="SUPFAM" id="SSF54277">
    <property type="entry name" value="CAD &amp; PB1 domains"/>
    <property type="match status" value="1"/>
</dbReference>
<evidence type="ECO:0000256" key="2">
    <source>
        <dbReference type="ARBA" id="ARBA00022771"/>
    </source>
</evidence>
<dbReference type="Pfam" id="PF00564">
    <property type="entry name" value="PB1"/>
    <property type="match status" value="1"/>
</dbReference>
<feature type="compositionally biased region" description="Basic and acidic residues" evidence="4">
    <location>
        <begin position="547"/>
        <end position="556"/>
    </location>
</feature>
<evidence type="ECO:0000259" key="5">
    <source>
        <dbReference type="PROSITE" id="PS51745"/>
    </source>
</evidence>
<dbReference type="PANTHER" id="PTHR15090">
    <property type="entry name" value="SEQUESTOSOME 1-RELATED"/>
    <property type="match status" value="1"/>
</dbReference>
<comment type="caution">
    <text evidence="6">The sequence shown here is derived from an EMBL/GenBank/DDBJ whole genome shotgun (WGS) entry which is preliminary data.</text>
</comment>
<feature type="compositionally biased region" description="Basic and acidic residues" evidence="4">
    <location>
        <begin position="228"/>
        <end position="243"/>
    </location>
</feature>